<proteinExistence type="predicted"/>
<evidence type="ECO:0000259" key="3">
    <source>
        <dbReference type="PROSITE" id="PS51034"/>
    </source>
</evidence>
<organism evidence="4 5">
    <name type="scientific">Caenorhabditis auriculariae</name>
    <dbReference type="NCBI Taxonomy" id="2777116"/>
    <lineage>
        <taxon>Eukaryota</taxon>
        <taxon>Metazoa</taxon>
        <taxon>Ecdysozoa</taxon>
        <taxon>Nematoda</taxon>
        <taxon>Chromadorea</taxon>
        <taxon>Rhabditida</taxon>
        <taxon>Rhabditina</taxon>
        <taxon>Rhabditomorpha</taxon>
        <taxon>Rhabditoidea</taxon>
        <taxon>Rhabditidae</taxon>
        <taxon>Peloderinae</taxon>
        <taxon>Caenorhabditis</taxon>
    </lineage>
</organism>
<reference evidence="4" key="1">
    <citation type="submission" date="2020-10" db="EMBL/GenBank/DDBJ databases">
        <authorList>
            <person name="Kikuchi T."/>
        </authorList>
    </citation>
    <scope>NUCLEOTIDE SEQUENCE</scope>
    <source>
        <strain evidence="4">NKZ352</strain>
    </source>
</reference>
<dbReference type="InterPro" id="IPR001507">
    <property type="entry name" value="ZP_dom"/>
</dbReference>
<name>A0A8S1HMD0_9PELO</name>
<dbReference type="InterPro" id="IPR051962">
    <property type="entry name" value="Cuticlin"/>
</dbReference>
<accession>A0A8S1HMD0</accession>
<dbReference type="OrthoDB" id="5775605at2759"/>
<gene>
    <name evidence="4" type="ORF">CAUJ_LOCUS10239</name>
</gene>
<dbReference type="Proteomes" id="UP000835052">
    <property type="component" value="Unassembled WGS sequence"/>
</dbReference>
<dbReference type="AlphaFoldDB" id="A0A8S1HMD0"/>
<sequence>MILFPFIFLTILLPSVFALKPKPSLLKKNVENSVTCDFSIHRAGPHGPVISGTSLDDELYYKISCKPLAGHCLQVINCTLSSDEPGFRPFPIIDDNGCSLDDSLYKNVQYRTDFEAGIYNPYPIRFRTTSSKSVVLFCVTSVVPLEDNVCTRRSCQ</sequence>
<feature type="signal peptide" evidence="2">
    <location>
        <begin position="1"/>
        <end position="18"/>
    </location>
</feature>
<dbReference type="EMBL" id="CAJGYM010000043">
    <property type="protein sequence ID" value="CAD6194320.1"/>
    <property type="molecule type" value="Genomic_DNA"/>
</dbReference>
<feature type="domain" description="ZP" evidence="3">
    <location>
        <begin position="1"/>
        <end position="156"/>
    </location>
</feature>
<dbReference type="InterPro" id="IPR057475">
    <property type="entry name" value="CUT_C"/>
</dbReference>
<evidence type="ECO:0000313" key="5">
    <source>
        <dbReference type="Proteomes" id="UP000835052"/>
    </source>
</evidence>
<evidence type="ECO:0000256" key="2">
    <source>
        <dbReference type="SAM" id="SignalP"/>
    </source>
</evidence>
<evidence type="ECO:0000256" key="1">
    <source>
        <dbReference type="ARBA" id="ARBA00022729"/>
    </source>
</evidence>
<feature type="chain" id="PRO_5035833052" description="ZP domain-containing protein" evidence="2">
    <location>
        <begin position="19"/>
        <end position="156"/>
    </location>
</feature>
<dbReference type="PANTHER" id="PTHR22907:SF60">
    <property type="entry name" value="CUTICLIN-3"/>
    <property type="match status" value="1"/>
</dbReference>
<dbReference type="Pfam" id="PF25301">
    <property type="entry name" value="CUT_C"/>
    <property type="match status" value="1"/>
</dbReference>
<keyword evidence="1 2" id="KW-0732">Signal</keyword>
<keyword evidence="5" id="KW-1185">Reference proteome</keyword>
<dbReference type="PROSITE" id="PS51034">
    <property type="entry name" value="ZP_2"/>
    <property type="match status" value="1"/>
</dbReference>
<dbReference type="PANTHER" id="PTHR22907">
    <property type="entry name" value="GH04558P"/>
    <property type="match status" value="1"/>
</dbReference>
<comment type="caution">
    <text evidence="4">The sequence shown here is derived from an EMBL/GenBank/DDBJ whole genome shotgun (WGS) entry which is preliminary data.</text>
</comment>
<evidence type="ECO:0000313" key="4">
    <source>
        <dbReference type="EMBL" id="CAD6194320.1"/>
    </source>
</evidence>
<protein>
    <recommendedName>
        <fullName evidence="3">ZP domain-containing protein</fullName>
    </recommendedName>
</protein>